<evidence type="ECO:0008006" key="3">
    <source>
        <dbReference type="Google" id="ProtNLM"/>
    </source>
</evidence>
<protein>
    <recommendedName>
        <fullName evidence="3">Asp23/Gls24 family envelope stress response protein</fullName>
    </recommendedName>
</protein>
<dbReference type="EMBL" id="BSDT01000001">
    <property type="protein sequence ID" value="GLI43877.1"/>
    <property type="molecule type" value="Genomic_DNA"/>
</dbReference>
<dbReference type="RefSeq" id="WP_270114577.1">
    <property type="nucleotide sequence ID" value="NZ_BAAAOL010000007.1"/>
</dbReference>
<reference evidence="1" key="1">
    <citation type="submission" date="2022-12" db="EMBL/GenBank/DDBJ databases">
        <title>Reference genome sequencing for broad-spectrum identification of bacterial and archaeal isolates by mass spectrometry.</title>
        <authorList>
            <person name="Sekiguchi Y."/>
            <person name="Tourlousse D.M."/>
        </authorList>
    </citation>
    <scope>NUCLEOTIDE SEQUENCE</scope>
    <source>
        <strain evidence="1">LLR39Z86</strain>
    </source>
</reference>
<gene>
    <name evidence="1" type="ORF">GALLR39Z86_37270</name>
</gene>
<dbReference type="AlphaFoldDB" id="A0A9W6GBQ3"/>
<sequence>MPNDDFAADADAIAAAVRDAPGVSGLHGGVQGEIAVLLPGRRIPGLRLGDTACEVHVAVEWDADIPRTAAAIRTAVAPLAGGRPVIVTVEDVDEPRKEDRP</sequence>
<accession>A0A9W6GBQ3</accession>
<dbReference type="Proteomes" id="UP001144313">
    <property type="component" value="Unassembled WGS sequence"/>
</dbReference>
<comment type="caution">
    <text evidence="1">The sequence shown here is derived from an EMBL/GenBank/DDBJ whole genome shotgun (WGS) entry which is preliminary data.</text>
</comment>
<evidence type="ECO:0000313" key="1">
    <source>
        <dbReference type="EMBL" id="GLI43877.1"/>
    </source>
</evidence>
<keyword evidence="2" id="KW-1185">Reference proteome</keyword>
<proteinExistence type="predicted"/>
<evidence type="ECO:0000313" key="2">
    <source>
        <dbReference type="Proteomes" id="UP001144313"/>
    </source>
</evidence>
<organism evidence="1 2">
    <name type="scientific">Glycomyces algeriensis</name>
    <dbReference type="NCBI Taxonomy" id="256037"/>
    <lineage>
        <taxon>Bacteria</taxon>
        <taxon>Bacillati</taxon>
        <taxon>Actinomycetota</taxon>
        <taxon>Actinomycetes</taxon>
        <taxon>Glycomycetales</taxon>
        <taxon>Glycomycetaceae</taxon>
        <taxon>Glycomyces</taxon>
    </lineage>
</organism>
<name>A0A9W6GBQ3_9ACTN</name>